<dbReference type="EMBL" id="FNQN01000010">
    <property type="protein sequence ID" value="SEA70979.1"/>
    <property type="molecule type" value="Genomic_DNA"/>
</dbReference>
<dbReference type="InterPro" id="IPR010752">
    <property type="entry name" value="DUF1329"/>
</dbReference>
<evidence type="ECO:0000313" key="4">
    <source>
        <dbReference type="Proteomes" id="UP000199409"/>
    </source>
</evidence>
<dbReference type="Gene3D" id="2.50.20.10">
    <property type="entry name" value="Lipoprotein localisation LolA/LolB/LppX"/>
    <property type="match status" value="1"/>
</dbReference>
<evidence type="ECO:0000313" key="3">
    <source>
        <dbReference type="EMBL" id="SEA70979.1"/>
    </source>
</evidence>
<evidence type="ECO:0000256" key="1">
    <source>
        <dbReference type="SAM" id="MobiDB-lite"/>
    </source>
</evidence>
<dbReference type="Pfam" id="PF07044">
    <property type="entry name" value="DUF1329"/>
    <property type="match status" value="1"/>
</dbReference>
<protein>
    <recommendedName>
        <fullName evidence="5">Outer membrane lipoprotein-sorting protein</fullName>
    </recommendedName>
</protein>
<gene>
    <name evidence="3" type="ORF">SAMN05660420_02908</name>
</gene>
<feature type="signal peptide" evidence="2">
    <location>
        <begin position="1"/>
        <end position="24"/>
    </location>
</feature>
<keyword evidence="2" id="KW-0732">Signal</keyword>
<name>A0A1H4DEY0_9BACT</name>
<dbReference type="RefSeq" id="WP_092350117.1">
    <property type="nucleotide sequence ID" value="NZ_FNQN01000010.1"/>
</dbReference>
<feature type="chain" id="PRO_5011456589" description="Outer membrane lipoprotein-sorting protein" evidence="2">
    <location>
        <begin position="25"/>
        <end position="453"/>
    </location>
</feature>
<dbReference type="OrthoDB" id="178023at2"/>
<organism evidence="3 4">
    <name type="scientific">Desulfuromusa kysingii</name>
    <dbReference type="NCBI Taxonomy" id="37625"/>
    <lineage>
        <taxon>Bacteria</taxon>
        <taxon>Pseudomonadati</taxon>
        <taxon>Thermodesulfobacteriota</taxon>
        <taxon>Desulfuromonadia</taxon>
        <taxon>Desulfuromonadales</taxon>
        <taxon>Geopsychrobacteraceae</taxon>
        <taxon>Desulfuromusa</taxon>
    </lineage>
</organism>
<evidence type="ECO:0000256" key="2">
    <source>
        <dbReference type="SAM" id="SignalP"/>
    </source>
</evidence>
<dbReference type="AlphaFoldDB" id="A0A1H4DEY0"/>
<sequence>MLKNALAGAFALLLITALAGLSFAAITADEAARLGKDLTPVGAEKAGNSDGSIPAWDGGITTPPEGYTKGMHHPDPYADDKVLVTITAANMDQYKNRLTAGHQAMLKTYDSFKMNIYPTHRSASSPQRIYDMTKKVSQTAELINGGDGVKGTVNGIPFPIPESGIEVLWNHMLRYRGDAASRKIAQAPMTRGGSYTLVKFDDEFSLSYSQEGMTEEELKNRILMFRQEVTAPARLAGNVLLVHETMNQVTEPRAAWVYNPGQRRVRRAPNVAYDNPGTAADSLRTADQFDMFNGAPDRYNWKLIGKKELYIPYNNYLLHSDKLKYKDILTPLHANPDYLRYELHRVWVIEATLREGARHLYKKRVFYIDEDSWQIMVAEHYDNRDQLWRVSEGHSINYYEVPTFWTTLETHYDLQSGRYLALGLDNEAEMYDFSIKRTDQDYSPGALRRAGRR</sequence>
<reference evidence="3 4" key="1">
    <citation type="submission" date="2016-10" db="EMBL/GenBank/DDBJ databases">
        <authorList>
            <person name="de Groot N.N."/>
        </authorList>
    </citation>
    <scope>NUCLEOTIDE SEQUENCE [LARGE SCALE GENOMIC DNA]</scope>
    <source>
        <strain evidence="3 4">DSM 7343</strain>
    </source>
</reference>
<dbReference type="STRING" id="37625.SAMN05660420_02908"/>
<proteinExistence type="predicted"/>
<keyword evidence="4" id="KW-1185">Reference proteome</keyword>
<accession>A0A1H4DEY0</accession>
<dbReference type="CDD" id="cd16329">
    <property type="entry name" value="LolA_like"/>
    <property type="match status" value="1"/>
</dbReference>
<dbReference type="Proteomes" id="UP000199409">
    <property type="component" value="Unassembled WGS sequence"/>
</dbReference>
<evidence type="ECO:0008006" key="5">
    <source>
        <dbReference type="Google" id="ProtNLM"/>
    </source>
</evidence>
<feature type="region of interest" description="Disordered" evidence="1">
    <location>
        <begin position="43"/>
        <end position="74"/>
    </location>
</feature>